<evidence type="ECO:0000259" key="2">
    <source>
        <dbReference type="Pfam" id="PF00589"/>
    </source>
</evidence>
<keyword evidence="4" id="KW-1185">Reference proteome</keyword>
<dbReference type="Pfam" id="PF00589">
    <property type="entry name" value="Phage_integrase"/>
    <property type="match status" value="1"/>
</dbReference>
<gene>
    <name evidence="3" type="ORF">J3U87_34510</name>
</gene>
<name>A0A8A4TMP6_SULCO</name>
<dbReference type="EMBL" id="CP071793">
    <property type="protein sequence ID" value="QTD50727.1"/>
    <property type="molecule type" value="Genomic_DNA"/>
</dbReference>
<dbReference type="InterPro" id="IPR013762">
    <property type="entry name" value="Integrase-like_cat_sf"/>
</dbReference>
<keyword evidence="1" id="KW-0233">DNA recombination</keyword>
<dbReference type="SUPFAM" id="SSF56349">
    <property type="entry name" value="DNA breaking-rejoining enzymes"/>
    <property type="match status" value="1"/>
</dbReference>
<dbReference type="Gene3D" id="1.10.443.10">
    <property type="entry name" value="Intergrase catalytic core"/>
    <property type="match status" value="1"/>
</dbReference>
<reference evidence="3" key="1">
    <citation type="submission" date="2021-03" db="EMBL/GenBank/DDBJ databases">
        <title>Acanthopleuribacteraceae sp. M133.</title>
        <authorList>
            <person name="Wang G."/>
        </authorList>
    </citation>
    <scope>NUCLEOTIDE SEQUENCE</scope>
    <source>
        <strain evidence="3">M133</strain>
    </source>
</reference>
<evidence type="ECO:0000313" key="3">
    <source>
        <dbReference type="EMBL" id="QTD50727.1"/>
    </source>
</evidence>
<organism evidence="3 4">
    <name type="scientific">Sulfidibacter corallicola</name>
    <dbReference type="NCBI Taxonomy" id="2818388"/>
    <lineage>
        <taxon>Bacteria</taxon>
        <taxon>Pseudomonadati</taxon>
        <taxon>Acidobacteriota</taxon>
        <taxon>Holophagae</taxon>
        <taxon>Acanthopleuribacterales</taxon>
        <taxon>Acanthopleuribacteraceae</taxon>
        <taxon>Sulfidibacter</taxon>
    </lineage>
</organism>
<accession>A0A8A4TMP6</accession>
<dbReference type="AlphaFoldDB" id="A0A8A4TMP6"/>
<dbReference type="GO" id="GO:0015074">
    <property type="term" value="P:DNA integration"/>
    <property type="evidence" value="ECO:0007669"/>
    <property type="project" value="InterPro"/>
</dbReference>
<evidence type="ECO:0000256" key="1">
    <source>
        <dbReference type="ARBA" id="ARBA00023172"/>
    </source>
</evidence>
<dbReference type="Proteomes" id="UP000663929">
    <property type="component" value="Chromosome"/>
</dbReference>
<dbReference type="GO" id="GO:0006310">
    <property type="term" value="P:DNA recombination"/>
    <property type="evidence" value="ECO:0007669"/>
    <property type="project" value="UniProtKB-KW"/>
</dbReference>
<proteinExistence type="predicted"/>
<dbReference type="KEGG" id="scor:J3U87_34510"/>
<sequence>MLRKYFAQQCYLAGLNQYEIQGLLNHSDVKMIQAYTQHDQGHLRASLDRAFGSHRGGRMARGGFGAGAVAD</sequence>
<dbReference type="InterPro" id="IPR011010">
    <property type="entry name" value="DNA_brk_join_enz"/>
</dbReference>
<evidence type="ECO:0000313" key="4">
    <source>
        <dbReference type="Proteomes" id="UP000663929"/>
    </source>
</evidence>
<dbReference type="GO" id="GO:0003677">
    <property type="term" value="F:DNA binding"/>
    <property type="evidence" value="ECO:0007669"/>
    <property type="project" value="InterPro"/>
</dbReference>
<feature type="domain" description="Tyr recombinase" evidence="2">
    <location>
        <begin position="1"/>
        <end position="40"/>
    </location>
</feature>
<dbReference type="InterPro" id="IPR002104">
    <property type="entry name" value="Integrase_catalytic"/>
</dbReference>
<protein>
    <submittedName>
        <fullName evidence="3">Site-specific integrase</fullName>
    </submittedName>
</protein>